<dbReference type="AlphaFoldDB" id="A0A2J7THH4"/>
<dbReference type="EMBL" id="PDZR01000008">
    <property type="protein sequence ID" value="PNG26218.1"/>
    <property type="molecule type" value="Genomic_DNA"/>
</dbReference>
<organism evidence="1 2">
    <name type="scientific">Methylocella silvestris</name>
    <dbReference type="NCBI Taxonomy" id="199596"/>
    <lineage>
        <taxon>Bacteria</taxon>
        <taxon>Pseudomonadati</taxon>
        <taxon>Pseudomonadota</taxon>
        <taxon>Alphaproteobacteria</taxon>
        <taxon>Hyphomicrobiales</taxon>
        <taxon>Beijerinckiaceae</taxon>
        <taxon>Methylocella</taxon>
    </lineage>
</organism>
<evidence type="ECO:0000313" key="2">
    <source>
        <dbReference type="Proteomes" id="UP000236286"/>
    </source>
</evidence>
<dbReference type="OrthoDB" id="9947304at2"/>
<sequence length="72" mass="8192">MSRLARKAYEASFVAEFGVDGAAAGCAEHERLDAEHLAAMNDPNNPGYENEDKRPLQAFRRQFARIDRRRRA</sequence>
<name>A0A2J7THH4_METSI</name>
<comment type="caution">
    <text evidence="1">The sequence shown here is derived from an EMBL/GenBank/DDBJ whole genome shotgun (WGS) entry which is preliminary data.</text>
</comment>
<reference evidence="1 2" key="1">
    <citation type="submission" date="2017-10" db="EMBL/GenBank/DDBJ databases">
        <title>Genome announcement of Methylocella silvestris TVC from permafrost.</title>
        <authorList>
            <person name="Wang J."/>
            <person name="Geng K."/>
            <person name="Ul-Haque F."/>
            <person name="Crombie A.T."/>
            <person name="Street L.E."/>
            <person name="Wookey P.A."/>
            <person name="Murrell J.C."/>
            <person name="Pratscher J."/>
        </authorList>
    </citation>
    <scope>NUCLEOTIDE SEQUENCE [LARGE SCALE GENOMIC DNA]</scope>
    <source>
        <strain evidence="1 2">TVC</strain>
    </source>
</reference>
<proteinExistence type="predicted"/>
<evidence type="ECO:0000313" key="1">
    <source>
        <dbReference type="EMBL" id="PNG26218.1"/>
    </source>
</evidence>
<gene>
    <name evidence="1" type="ORF">CR492_08820</name>
</gene>
<dbReference type="Proteomes" id="UP000236286">
    <property type="component" value="Unassembled WGS sequence"/>
</dbReference>
<dbReference type="RefSeq" id="WP_146030221.1">
    <property type="nucleotide sequence ID" value="NZ_PDZR01000008.1"/>
</dbReference>
<accession>A0A2J7THH4</accession>
<protein>
    <submittedName>
        <fullName evidence="1">Uncharacterized protein</fullName>
    </submittedName>
</protein>